<dbReference type="Pfam" id="PF13749">
    <property type="entry name" value="HATPase_c_4"/>
    <property type="match status" value="1"/>
</dbReference>
<protein>
    <recommendedName>
        <fullName evidence="2">Schlafen AlbA-2 domain-containing protein</fullName>
    </recommendedName>
</protein>
<evidence type="ECO:0000256" key="1">
    <source>
        <dbReference type="SAM" id="MobiDB-lite"/>
    </source>
</evidence>
<reference evidence="4" key="1">
    <citation type="journal article" date="2019" name="Int. J. Syst. Evol. Microbiol.">
        <title>The Global Catalogue of Microorganisms (GCM) 10K type strain sequencing project: providing services to taxonomists for standard genome sequencing and annotation.</title>
        <authorList>
            <consortium name="The Broad Institute Genomics Platform"/>
            <consortium name="The Broad Institute Genome Sequencing Center for Infectious Disease"/>
            <person name="Wu L."/>
            <person name="Ma J."/>
        </authorList>
    </citation>
    <scope>NUCLEOTIDE SEQUENCE [LARGE SCALE GENOMIC DNA]</scope>
    <source>
        <strain evidence="4">CGMCC 1.15923</strain>
    </source>
</reference>
<dbReference type="Gene3D" id="3.30.565.60">
    <property type="match status" value="1"/>
</dbReference>
<feature type="compositionally biased region" description="Acidic residues" evidence="1">
    <location>
        <begin position="557"/>
        <end position="577"/>
    </location>
</feature>
<evidence type="ECO:0000313" key="3">
    <source>
        <dbReference type="EMBL" id="GGB52260.1"/>
    </source>
</evidence>
<evidence type="ECO:0000313" key="4">
    <source>
        <dbReference type="Proteomes" id="UP000646152"/>
    </source>
</evidence>
<dbReference type="PANTHER" id="PTHR30595:SF6">
    <property type="entry name" value="SCHLAFEN ALBA-2 DOMAIN-CONTAINING PROTEIN"/>
    <property type="match status" value="1"/>
</dbReference>
<sequence length="704" mass="79182">MPTVKLTTTPNWLLDLAESCELECKKAAGRNGKGEIPKDFWPTVSAFANTRGGTILLGIEEEPIGQFRVSGIAEPERLLTELFNILNNPQKISRNQVDDSDVEILEVDGKKIIKVQIRPASRYDKPVYVGENPMRGTYRRLHEGDRRCSAETVRRMQAEQVEDERDSRILKGFSMVDIDKRSLSIFRQMLRDAKGAGHPFLSEDDQGLLLKLRGWRKDRESGQEGLTLAGVLMFGTWEAIQEAAPYYFVDYQERPEAKTENRWVDRVYPDGSWSGNLFDFYRITYGKLTNPESLKIPFKLNQGQRQDDTPVHEAIREALVNTIVHADYTERVSVLVVKRPDMMGFRNPGTMRIPLEQAVQGGISDCRNRIIHQMFLMIGIGERAGSGVPKIYSGWNWRHWRTPALREIDEPAQTLLELRMLELMPAGILEQLENMFSDRFTRLPLLERQIMAAAATEQVVSHKRIVEICPDHSHDITLALRDLVQKGLLEISGQGRGAVYFIPGQNLPTPELVFGGIGLLKINSDDNGVSSNNNGVSSDDNGVSSNDNGVSSNDNGESSDDNGESSDDNGESSDDNEQNALDNLGRLLSNHLPAPVVHDLQKLEPDLLRKLQEQAIAPQLKQRVKTGLMRQILLTLCDGHYVTRSCLALLVNRDSDSLRQQYLTPLVRKGYLLLAFPQNPTHPKQAYMKSDKPLSADDEKLFSA</sequence>
<gene>
    <name evidence="3" type="ORF">GCM10011502_26790</name>
</gene>
<name>A0ABQ1IVU7_9GAMM</name>
<dbReference type="PANTHER" id="PTHR30595">
    <property type="entry name" value="GLPR-RELATED TRANSCRIPTIONAL REPRESSOR"/>
    <property type="match status" value="1"/>
</dbReference>
<organism evidence="3 4">
    <name type="scientific">Oceanisphaera marina</name>
    <dbReference type="NCBI Taxonomy" id="2017550"/>
    <lineage>
        <taxon>Bacteria</taxon>
        <taxon>Pseudomonadati</taxon>
        <taxon>Pseudomonadota</taxon>
        <taxon>Gammaproteobacteria</taxon>
        <taxon>Aeromonadales</taxon>
        <taxon>Aeromonadaceae</taxon>
        <taxon>Oceanisphaera</taxon>
    </lineage>
</organism>
<accession>A0ABQ1IVU7</accession>
<proteinExistence type="predicted"/>
<feature type="region of interest" description="Disordered" evidence="1">
    <location>
        <begin position="530"/>
        <end position="579"/>
    </location>
</feature>
<dbReference type="Gene3D" id="3.30.950.30">
    <property type="entry name" value="Schlafen, AAA domain"/>
    <property type="match status" value="1"/>
</dbReference>
<feature type="compositionally biased region" description="Low complexity" evidence="1">
    <location>
        <begin position="530"/>
        <end position="556"/>
    </location>
</feature>
<feature type="region of interest" description="Disordered" evidence="1">
    <location>
        <begin position="682"/>
        <end position="704"/>
    </location>
</feature>
<dbReference type="Pfam" id="PF04326">
    <property type="entry name" value="SLFN_AlbA_2"/>
    <property type="match status" value="1"/>
</dbReference>
<dbReference type="InterPro" id="IPR038475">
    <property type="entry name" value="RecG_C_sf"/>
</dbReference>
<dbReference type="Proteomes" id="UP000646152">
    <property type="component" value="Unassembled WGS sequence"/>
</dbReference>
<feature type="compositionally biased region" description="Basic and acidic residues" evidence="1">
    <location>
        <begin position="689"/>
        <end position="704"/>
    </location>
</feature>
<comment type="caution">
    <text evidence="3">The sequence shown here is derived from an EMBL/GenBank/DDBJ whole genome shotgun (WGS) entry which is preliminary data.</text>
</comment>
<dbReference type="InterPro" id="IPR038461">
    <property type="entry name" value="Schlafen_AlbA_2_dom_sf"/>
</dbReference>
<evidence type="ECO:0000259" key="2">
    <source>
        <dbReference type="Pfam" id="PF04326"/>
    </source>
</evidence>
<feature type="domain" description="Schlafen AlbA-2" evidence="2">
    <location>
        <begin position="18"/>
        <end position="127"/>
    </location>
</feature>
<keyword evidence="4" id="KW-1185">Reference proteome</keyword>
<dbReference type="EMBL" id="BMKE01000027">
    <property type="protein sequence ID" value="GGB52260.1"/>
    <property type="molecule type" value="Genomic_DNA"/>
</dbReference>
<dbReference type="RefSeq" id="WP_188630639.1">
    <property type="nucleotide sequence ID" value="NZ_BMKE01000027.1"/>
</dbReference>
<dbReference type="InterPro" id="IPR007421">
    <property type="entry name" value="Schlafen_AlbA_2_dom"/>
</dbReference>